<evidence type="ECO:0000256" key="1">
    <source>
        <dbReference type="SAM" id="Coils"/>
    </source>
</evidence>
<name>A0A2G9EIM2_9FUSO</name>
<evidence type="ECO:0000313" key="4">
    <source>
        <dbReference type="EMBL" id="PIM80776.1"/>
    </source>
</evidence>
<dbReference type="EMBL" id="PEQY01000001">
    <property type="protein sequence ID" value="PIM80776.1"/>
    <property type="molecule type" value="Genomic_DNA"/>
</dbReference>
<feature type="coiled-coil region" evidence="1">
    <location>
        <begin position="95"/>
        <end position="125"/>
    </location>
</feature>
<evidence type="ECO:0000313" key="3">
    <source>
        <dbReference type="EMBL" id="ATV58329.1"/>
    </source>
</evidence>
<keyword evidence="2" id="KW-0812">Transmembrane</keyword>
<keyword evidence="1" id="KW-0175">Coiled coil</keyword>
<feature type="transmembrane region" description="Helical" evidence="2">
    <location>
        <begin position="63"/>
        <end position="81"/>
    </location>
</feature>
<evidence type="ECO:0000256" key="2">
    <source>
        <dbReference type="SAM" id="Phobius"/>
    </source>
</evidence>
<dbReference type="Proteomes" id="UP000230056">
    <property type="component" value="Chromosome"/>
</dbReference>
<proteinExistence type="predicted"/>
<keyword evidence="2" id="KW-1133">Transmembrane helix</keyword>
<protein>
    <submittedName>
        <fullName evidence="4">Uncharacterized protein</fullName>
    </submittedName>
</protein>
<dbReference type="Proteomes" id="UP000229011">
    <property type="component" value="Unassembled WGS sequence"/>
</dbReference>
<reference evidence="3 6" key="2">
    <citation type="submission" date="2017-11" db="EMBL/GenBank/DDBJ databases">
        <title>Genome sequencing of Fusobacterium periodonticum KCOM 1261.</title>
        <authorList>
            <person name="Kook J.-K."/>
            <person name="Park S.-N."/>
            <person name="Lim Y.K."/>
        </authorList>
    </citation>
    <scope>NUCLEOTIDE SEQUENCE [LARGE SCALE GENOMIC DNA]</scope>
    <source>
        <strain evidence="3 6">KCOM 1261</strain>
    </source>
</reference>
<feature type="transmembrane region" description="Helical" evidence="2">
    <location>
        <begin position="38"/>
        <end position="57"/>
    </location>
</feature>
<organism evidence="4 5">
    <name type="scientific">Fusobacterium pseudoperiodonticum</name>
    <dbReference type="NCBI Taxonomy" id="2663009"/>
    <lineage>
        <taxon>Bacteria</taxon>
        <taxon>Fusobacteriati</taxon>
        <taxon>Fusobacteriota</taxon>
        <taxon>Fusobacteriia</taxon>
        <taxon>Fusobacteriales</taxon>
        <taxon>Fusobacteriaceae</taxon>
        <taxon>Fusobacterium</taxon>
    </lineage>
</organism>
<keyword evidence="2" id="KW-0472">Membrane</keyword>
<evidence type="ECO:0000313" key="6">
    <source>
        <dbReference type="Proteomes" id="UP000230056"/>
    </source>
</evidence>
<sequence length="125" mass="14620">MSMQNQLKEDLNDFLKEKEELREVIGKIGGSNNSQAKIITSLFMGIVLVIFVTGIILKQLSPMTTLLLLLLIISFKIIWMLQQMQKSMHFQFWVLNSIEIRINELDKRQKKIEKILEGLEDKKEE</sequence>
<dbReference type="AlphaFoldDB" id="A0A2G9EIM2"/>
<dbReference type="EMBL" id="CP024699">
    <property type="protein sequence ID" value="ATV58329.1"/>
    <property type="molecule type" value="Genomic_DNA"/>
</dbReference>
<evidence type="ECO:0000313" key="5">
    <source>
        <dbReference type="Proteomes" id="UP000229011"/>
    </source>
</evidence>
<accession>A0A2G9EIM2</accession>
<reference evidence="4 5" key="1">
    <citation type="submission" date="2017-11" db="EMBL/GenBank/DDBJ databases">
        <title>Genome sequencing of Fusobacterium periodonticum KCOM 1259.</title>
        <authorList>
            <person name="Kook J.-K."/>
            <person name="Park S.-N."/>
            <person name="Lim Y.K."/>
        </authorList>
    </citation>
    <scope>NUCLEOTIDE SEQUENCE [LARGE SCALE GENOMIC DNA]</scope>
    <source>
        <strain evidence="4 5">KCOM 1259</strain>
    </source>
</reference>
<gene>
    <name evidence="4" type="ORF">CTM71_10595</name>
    <name evidence="3" type="ORF">CTM72_00375</name>
</gene>